<accession>A0A2Z5G8T7</accession>
<organism evidence="2 3">
    <name type="scientific">Acidisarcina polymorpha</name>
    <dbReference type="NCBI Taxonomy" id="2211140"/>
    <lineage>
        <taxon>Bacteria</taxon>
        <taxon>Pseudomonadati</taxon>
        <taxon>Acidobacteriota</taxon>
        <taxon>Terriglobia</taxon>
        <taxon>Terriglobales</taxon>
        <taxon>Acidobacteriaceae</taxon>
        <taxon>Acidisarcina</taxon>
    </lineage>
</organism>
<dbReference type="KEGG" id="abas:ACPOL_6466"/>
<name>A0A2Z5G8T7_9BACT</name>
<feature type="region of interest" description="Disordered" evidence="1">
    <location>
        <begin position="1"/>
        <end position="20"/>
    </location>
</feature>
<reference evidence="2 3" key="1">
    <citation type="journal article" date="2018" name="Front. Microbiol.">
        <title>Hydrolytic Capabilities as a Key to Environmental Success: Chitinolytic and Cellulolytic Acidobacteria From Acidic Sub-arctic Soils and Boreal Peatlands.</title>
        <authorList>
            <person name="Belova S.E."/>
            <person name="Ravin N.V."/>
            <person name="Pankratov T.A."/>
            <person name="Rakitin A.L."/>
            <person name="Ivanova A.A."/>
            <person name="Beletsky A.V."/>
            <person name="Mardanov A.V."/>
            <person name="Sinninghe Damste J.S."/>
            <person name="Dedysh S.N."/>
        </authorList>
    </citation>
    <scope>NUCLEOTIDE SEQUENCE [LARGE SCALE GENOMIC DNA]</scope>
    <source>
        <strain evidence="2 3">SBC82</strain>
    </source>
</reference>
<proteinExistence type="predicted"/>
<dbReference type="EMBL" id="CP030840">
    <property type="protein sequence ID" value="AXC15692.1"/>
    <property type="molecule type" value="Genomic_DNA"/>
</dbReference>
<gene>
    <name evidence="2" type="ORF">ACPOL_6466</name>
</gene>
<evidence type="ECO:0000256" key="1">
    <source>
        <dbReference type="SAM" id="MobiDB-lite"/>
    </source>
</evidence>
<dbReference type="Proteomes" id="UP000253606">
    <property type="component" value="Chromosome"/>
</dbReference>
<evidence type="ECO:0000313" key="3">
    <source>
        <dbReference type="Proteomes" id="UP000253606"/>
    </source>
</evidence>
<evidence type="ECO:0000313" key="2">
    <source>
        <dbReference type="EMBL" id="AXC15692.1"/>
    </source>
</evidence>
<keyword evidence="3" id="KW-1185">Reference proteome</keyword>
<sequence length="42" mass="4970">MHRESDVSTESKGFPKPGYGFAAQRAWKTEERLLHKQPQRRQ</sequence>
<protein>
    <submittedName>
        <fullName evidence="2">Uncharacterized protein</fullName>
    </submittedName>
</protein>
<dbReference type="AlphaFoldDB" id="A0A2Z5G8T7"/>